<name>A0A839RVE6_9ACTN</name>
<dbReference type="EMBL" id="JACHWS010000004">
    <property type="protein sequence ID" value="MBB3039751.1"/>
    <property type="molecule type" value="Genomic_DNA"/>
</dbReference>
<protein>
    <submittedName>
        <fullName evidence="2">Uncharacterized protein</fullName>
    </submittedName>
</protein>
<gene>
    <name evidence="2" type="ORF">FHU29_004239</name>
</gene>
<evidence type="ECO:0000256" key="1">
    <source>
        <dbReference type="SAM" id="MobiDB-lite"/>
    </source>
</evidence>
<feature type="compositionally biased region" description="Polar residues" evidence="1">
    <location>
        <begin position="1"/>
        <end position="11"/>
    </location>
</feature>
<evidence type="ECO:0000313" key="2">
    <source>
        <dbReference type="EMBL" id="MBB3039751.1"/>
    </source>
</evidence>
<accession>A0A839RVE6</accession>
<feature type="region of interest" description="Disordered" evidence="1">
    <location>
        <begin position="1"/>
        <end position="27"/>
    </location>
</feature>
<dbReference type="AlphaFoldDB" id="A0A839RVE6"/>
<keyword evidence="3" id="KW-1185">Reference proteome</keyword>
<sequence>MEPVRNDQNSGDRGYSGNAVIAQHPHGRGSDSIAQRLDLNTAEYLLLGLTVWSSKSSDTSWPTAATGLTAYVAERKTISSHPGGLPALLATGDPIPVQQWHYHCESTELGQAHDALTLLMLASQSIRIELWCPEIAEYGIASLNWKITNQLEFERRGSKWNRTQAGGLG</sequence>
<reference evidence="2 3" key="1">
    <citation type="submission" date="2020-08" db="EMBL/GenBank/DDBJ databases">
        <title>Sequencing the genomes of 1000 actinobacteria strains.</title>
        <authorList>
            <person name="Klenk H.-P."/>
        </authorList>
    </citation>
    <scope>NUCLEOTIDE SEQUENCE [LARGE SCALE GENOMIC DNA]</scope>
    <source>
        <strain evidence="2 3">DSM 45258</strain>
    </source>
</reference>
<proteinExistence type="predicted"/>
<dbReference type="Proteomes" id="UP000567922">
    <property type="component" value="Unassembled WGS sequence"/>
</dbReference>
<dbReference type="RefSeq" id="WP_183377635.1">
    <property type="nucleotide sequence ID" value="NZ_JACHWS010000004.1"/>
</dbReference>
<organism evidence="2 3">
    <name type="scientific">Hoyosella altamirensis</name>
    <dbReference type="NCBI Taxonomy" id="616997"/>
    <lineage>
        <taxon>Bacteria</taxon>
        <taxon>Bacillati</taxon>
        <taxon>Actinomycetota</taxon>
        <taxon>Actinomycetes</taxon>
        <taxon>Mycobacteriales</taxon>
        <taxon>Hoyosellaceae</taxon>
        <taxon>Hoyosella</taxon>
    </lineage>
</organism>
<evidence type="ECO:0000313" key="3">
    <source>
        <dbReference type="Proteomes" id="UP000567922"/>
    </source>
</evidence>
<comment type="caution">
    <text evidence="2">The sequence shown here is derived from an EMBL/GenBank/DDBJ whole genome shotgun (WGS) entry which is preliminary data.</text>
</comment>